<evidence type="ECO:0000313" key="7">
    <source>
        <dbReference type="Proteomes" id="UP000309668"/>
    </source>
</evidence>
<evidence type="ECO:0000256" key="4">
    <source>
        <dbReference type="PIRSR" id="PIRSR006806-1"/>
    </source>
</evidence>
<keyword evidence="5" id="KW-0479">Metal-binding</keyword>
<evidence type="ECO:0000256" key="3">
    <source>
        <dbReference type="ARBA" id="ARBA00022840"/>
    </source>
</evidence>
<dbReference type="RefSeq" id="WP_138615304.1">
    <property type="nucleotide sequence ID" value="NZ_VCAO01000001.1"/>
</dbReference>
<comment type="cofactor">
    <cofactor evidence="5">
        <name>Mg(2+)</name>
        <dbReference type="ChEBI" id="CHEBI:18420"/>
    </cofactor>
</comment>
<dbReference type="PANTHER" id="PTHR23407:SF1">
    <property type="entry name" value="5-FORMYLTETRAHYDROFOLATE CYCLO-LIGASE"/>
    <property type="match status" value="1"/>
</dbReference>
<accession>A0A5S3P8B5</accession>
<dbReference type="InterPro" id="IPR002698">
    <property type="entry name" value="FTHF_cligase"/>
</dbReference>
<dbReference type="GO" id="GO:0035999">
    <property type="term" value="P:tetrahydrofolate interconversion"/>
    <property type="evidence" value="ECO:0007669"/>
    <property type="project" value="TreeGrafter"/>
</dbReference>
<dbReference type="GO" id="GO:0030272">
    <property type="term" value="F:5-formyltetrahydrofolate cyclo-ligase activity"/>
    <property type="evidence" value="ECO:0007669"/>
    <property type="project" value="UniProtKB-EC"/>
</dbReference>
<dbReference type="InterPro" id="IPR037171">
    <property type="entry name" value="NagB/RpiA_transferase-like"/>
</dbReference>
<keyword evidence="5" id="KW-0460">Magnesium</keyword>
<sequence length="189" mass="20714">MTKQDLRKTLRAARHTHVDALPDAVRALVFHRPPAPFLQMIPPGAAIGLYRANPHEAPTASYAKFLFEAGHELGLPRFAESTSPMEFARFTDPFEESDLETGPFDLLQPVAEAEAITPAVIVVPLIGFTARGERLGQGGGHYDRWLADHPDGIAVGLGWDCQLVDQLPTEPHDRSLSAIITPTRIYGPF</sequence>
<name>A0A5S3P8B5_9SPHN</name>
<dbReference type="GO" id="GO:0009396">
    <property type="term" value="P:folic acid-containing compound biosynthetic process"/>
    <property type="evidence" value="ECO:0007669"/>
    <property type="project" value="TreeGrafter"/>
</dbReference>
<evidence type="ECO:0000256" key="1">
    <source>
        <dbReference type="ARBA" id="ARBA00010638"/>
    </source>
</evidence>
<dbReference type="GO" id="GO:0046872">
    <property type="term" value="F:metal ion binding"/>
    <property type="evidence" value="ECO:0007669"/>
    <property type="project" value="UniProtKB-KW"/>
</dbReference>
<comment type="similarity">
    <text evidence="1 5">Belongs to the 5-formyltetrahydrofolate cyclo-ligase family.</text>
</comment>
<dbReference type="SUPFAM" id="SSF100950">
    <property type="entry name" value="NagB/RpiA/CoA transferase-like"/>
    <property type="match status" value="1"/>
</dbReference>
<dbReference type="EMBL" id="VCAO01000001">
    <property type="protein sequence ID" value="TMM49742.1"/>
    <property type="molecule type" value="Genomic_DNA"/>
</dbReference>
<evidence type="ECO:0000313" key="6">
    <source>
        <dbReference type="EMBL" id="TMM49742.1"/>
    </source>
</evidence>
<proteinExistence type="inferred from homology"/>
<feature type="binding site" evidence="4">
    <location>
        <begin position="3"/>
        <end position="7"/>
    </location>
    <ligand>
        <name>ATP</name>
        <dbReference type="ChEBI" id="CHEBI:30616"/>
    </ligand>
</feature>
<dbReference type="PANTHER" id="PTHR23407">
    <property type="entry name" value="ATPASE INHIBITOR/5-FORMYLTETRAHYDROFOLATE CYCLO-LIGASE"/>
    <property type="match status" value="1"/>
</dbReference>
<dbReference type="AlphaFoldDB" id="A0A5S3P8B5"/>
<comment type="caution">
    <text evidence="6">The sequence shown here is derived from an EMBL/GenBank/DDBJ whole genome shotgun (WGS) entry which is preliminary data.</text>
</comment>
<feature type="binding site" evidence="4">
    <location>
        <begin position="134"/>
        <end position="142"/>
    </location>
    <ligand>
        <name>ATP</name>
        <dbReference type="ChEBI" id="CHEBI:30616"/>
    </ligand>
</feature>
<gene>
    <name evidence="6" type="ORF">FEV51_00620</name>
</gene>
<evidence type="ECO:0000256" key="5">
    <source>
        <dbReference type="RuleBase" id="RU361279"/>
    </source>
</evidence>
<dbReference type="Gene3D" id="3.40.50.10420">
    <property type="entry name" value="NagB/RpiA/CoA transferase-like"/>
    <property type="match status" value="1"/>
</dbReference>
<dbReference type="InterPro" id="IPR024185">
    <property type="entry name" value="FTHF_cligase-like_sf"/>
</dbReference>
<organism evidence="6 7">
    <name type="scientific">Qipengyuania marisflavi</name>
    <dbReference type="NCBI Taxonomy" id="2486356"/>
    <lineage>
        <taxon>Bacteria</taxon>
        <taxon>Pseudomonadati</taxon>
        <taxon>Pseudomonadota</taxon>
        <taxon>Alphaproteobacteria</taxon>
        <taxon>Sphingomonadales</taxon>
        <taxon>Erythrobacteraceae</taxon>
        <taxon>Qipengyuania</taxon>
    </lineage>
</organism>
<dbReference type="Pfam" id="PF01812">
    <property type="entry name" value="5-FTHF_cyc-lig"/>
    <property type="match status" value="1"/>
</dbReference>
<evidence type="ECO:0000256" key="2">
    <source>
        <dbReference type="ARBA" id="ARBA00022741"/>
    </source>
</evidence>
<protein>
    <recommendedName>
        <fullName evidence="5">5-formyltetrahydrofolate cyclo-ligase</fullName>
        <ecNumber evidence="5">6.3.3.2</ecNumber>
    </recommendedName>
</protein>
<keyword evidence="7" id="KW-1185">Reference proteome</keyword>
<feature type="binding site" evidence="4">
    <location>
        <position position="56"/>
    </location>
    <ligand>
        <name>substrate</name>
    </ligand>
</feature>
<reference evidence="6 7" key="1">
    <citation type="submission" date="2019-05" db="EMBL/GenBank/DDBJ databases">
        <title>Erythrobacter marisflavi sp. nov., isolated from isolated from water of an estuary environment.</title>
        <authorList>
            <person name="Yoon J.-H."/>
        </authorList>
    </citation>
    <scope>NUCLEOTIDE SEQUENCE [LARGE SCALE GENOMIC DNA]</scope>
    <source>
        <strain evidence="6 7">KEM-5</strain>
    </source>
</reference>
<dbReference type="GO" id="GO:0005524">
    <property type="term" value="F:ATP binding"/>
    <property type="evidence" value="ECO:0007669"/>
    <property type="project" value="UniProtKB-KW"/>
</dbReference>
<keyword evidence="2 4" id="KW-0547">Nucleotide-binding</keyword>
<dbReference type="PIRSF" id="PIRSF006806">
    <property type="entry name" value="FTHF_cligase"/>
    <property type="match status" value="1"/>
</dbReference>
<dbReference type="EC" id="6.3.3.2" evidence="5"/>
<keyword evidence="6" id="KW-0436">Ligase</keyword>
<keyword evidence="3 4" id="KW-0067">ATP-binding</keyword>
<dbReference type="Proteomes" id="UP000309668">
    <property type="component" value="Unassembled WGS sequence"/>
</dbReference>
<dbReference type="NCBIfam" id="TIGR02727">
    <property type="entry name" value="MTHFS_bact"/>
    <property type="match status" value="1"/>
</dbReference>
<dbReference type="OrthoDB" id="9801938at2"/>
<comment type="catalytic activity">
    <reaction evidence="5">
        <text>(6S)-5-formyl-5,6,7,8-tetrahydrofolate + ATP = (6R)-5,10-methenyltetrahydrofolate + ADP + phosphate</text>
        <dbReference type="Rhea" id="RHEA:10488"/>
        <dbReference type="ChEBI" id="CHEBI:30616"/>
        <dbReference type="ChEBI" id="CHEBI:43474"/>
        <dbReference type="ChEBI" id="CHEBI:57455"/>
        <dbReference type="ChEBI" id="CHEBI:57457"/>
        <dbReference type="ChEBI" id="CHEBI:456216"/>
        <dbReference type="EC" id="6.3.3.2"/>
    </reaction>
</comment>